<proteinExistence type="predicted"/>
<dbReference type="EMBL" id="JAEVLS010000002">
    <property type="protein sequence ID" value="MBM0105372.1"/>
    <property type="molecule type" value="Genomic_DNA"/>
</dbReference>
<keyword evidence="2" id="KW-1185">Reference proteome</keyword>
<name>A0ABS1WWN4_9GAMM</name>
<dbReference type="Gene3D" id="2.130.10.10">
    <property type="entry name" value="YVTN repeat-like/Quinoprotein amine dehydrogenase"/>
    <property type="match status" value="1"/>
</dbReference>
<dbReference type="SUPFAM" id="SSF69304">
    <property type="entry name" value="Tricorn protease N-terminal domain"/>
    <property type="match status" value="1"/>
</dbReference>
<comment type="caution">
    <text evidence="1">The sequence shown here is derived from an EMBL/GenBank/DDBJ whole genome shotgun (WGS) entry which is preliminary data.</text>
</comment>
<reference evidence="1 2" key="1">
    <citation type="journal article" date="2021" name="Int. J. Syst. Evol. Microbiol.">
        <title>Steroidobacter gossypii sp. nov., isolated from soil of cotton cropping field.</title>
        <authorList>
            <person name="Huang R."/>
            <person name="Yang S."/>
            <person name="Zhen C."/>
            <person name="Liu W."/>
        </authorList>
    </citation>
    <scope>NUCLEOTIDE SEQUENCE [LARGE SCALE GENOMIC DNA]</scope>
    <source>
        <strain evidence="1 2">S1-65</strain>
    </source>
</reference>
<accession>A0ABS1WWN4</accession>
<sequence>MFHSIIGPMQRRYIAALLFVTLVSLGTSALAQVGRQFPSEKQLVLDRITGRPLTLLTSGAFNDAKIYPTHPQWAADGVHILFRSTGRSADGHSQIFAVNEITGRITQVSAGEGVETGSINVARLSNKVYYIRRGRGDAPASLIEVDLTALVTDSGARAGNAERNIGALPKGFIGAGGFTLDADEKAAYFGFDQRRAPARERGQPVPQVPGGILAMELASGRTRTVLEVPFRMGHVQANPLKPGEILYCHETGGDAPQRMWLVNADGTGNRPVFPEQPDDWVTHEQFADADHVIFNLMGHTAKLRQRPTGIMVVNLRDGTVENLGQPDSYYNSQRPELYSDPNIPAGNENRGGFWHNAVTYDRRFAAGDDFDGNIHLIDRKTGGRTLLSTGHRMRPDHGHPSFSADGSRLLIQSGMLTDGQRLSLIVIPTNVAAP</sequence>
<dbReference type="RefSeq" id="WP_203167417.1">
    <property type="nucleotide sequence ID" value="NZ_JAEVLS010000002.1"/>
</dbReference>
<dbReference type="Proteomes" id="UP000661077">
    <property type="component" value="Unassembled WGS sequence"/>
</dbReference>
<evidence type="ECO:0000313" key="1">
    <source>
        <dbReference type="EMBL" id="MBM0105372.1"/>
    </source>
</evidence>
<protein>
    <recommendedName>
        <fullName evidence="3">Oligogalacturonide lyase</fullName>
    </recommendedName>
</protein>
<evidence type="ECO:0000313" key="2">
    <source>
        <dbReference type="Proteomes" id="UP000661077"/>
    </source>
</evidence>
<dbReference type="InterPro" id="IPR015943">
    <property type="entry name" value="WD40/YVTN_repeat-like_dom_sf"/>
</dbReference>
<organism evidence="1 2">
    <name type="scientific">Steroidobacter gossypii</name>
    <dbReference type="NCBI Taxonomy" id="2805490"/>
    <lineage>
        <taxon>Bacteria</taxon>
        <taxon>Pseudomonadati</taxon>
        <taxon>Pseudomonadota</taxon>
        <taxon>Gammaproteobacteria</taxon>
        <taxon>Steroidobacterales</taxon>
        <taxon>Steroidobacteraceae</taxon>
        <taxon>Steroidobacter</taxon>
    </lineage>
</organism>
<gene>
    <name evidence="1" type="ORF">JM946_11465</name>
</gene>
<evidence type="ECO:0008006" key="3">
    <source>
        <dbReference type="Google" id="ProtNLM"/>
    </source>
</evidence>